<keyword evidence="5 8" id="KW-0812">Transmembrane</keyword>
<reference evidence="9 10" key="1">
    <citation type="submission" date="2020-07" db="EMBL/GenBank/DDBJ databases">
        <title>Genomic Encyclopedia of Type Strains, Phase III (KMG-III): the genomes of soil and plant-associated and newly described type strains.</title>
        <authorList>
            <person name="Whitman W."/>
        </authorList>
    </citation>
    <scope>NUCLEOTIDE SEQUENCE [LARGE SCALE GENOMIC DNA]</scope>
    <source>
        <strain evidence="9 10">DSM 11255</strain>
    </source>
</reference>
<feature type="transmembrane region" description="Helical" evidence="8">
    <location>
        <begin position="188"/>
        <end position="206"/>
    </location>
</feature>
<organism evidence="9 10">
    <name type="scientific">Carboxydothermus ferrireducens DSM 11255</name>
    <dbReference type="NCBI Taxonomy" id="1119529"/>
    <lineage>
        <taxon>Bacteria</taxon>
        <taxon>Bacillati</taxon>
        <taxon>Bacillota</taxon>
        <taxon>Clostridia</taxon>
        <taxon>Thermoanaerobacterales</taxon>
        <taxon>Thermoanaerobacteraceae</taxon>
        <taxon>Carboxydothermus</taxon>
    </lineage>
</organism>
<feature type="transmembrane region" description="Helical" evidence="8">
    <location>
        <begin position="20"/>
        <end position="38"/>
    </location>
</feature>
<dbReference type="Proteomes" id="UP000604066">
    <property type="component" value="Unassembled WGS sequence"/>
</dbReference>
<dbReference type="PANTHER" id="PTHR34979">
    <property type="entry name" value="INNER MEMBRANE PROTEIN YGAZ"/>
    <property type="match status" value="1"/>
</dbReference>
<feature type="transmembrane region" description="Helical" evidence="8">
    <location>
        <begin position="212"/>
        <end position="231"/>
    </location>
</feature>
<gene>
    <name evidence="9" type="ORF">HDG70_001164</name>
</gene>
<dbReference type="PANTHER" id="PTHR34979:SF1">
    <property type="entry name" value="INNER MEMBRANE PROTEIN YGAZ"/>
    <property type="match status" value="1"/>
</dbReference>
<keyword evidence="10" id="KW-1185">Reference proteome</keyword>
<comment type="caution">
    <text evidence="9">The sequence shown here is derived from an EMBL/GenBank/DDBJ whole genome shotgun (WGS) entry which is preliminary data.</text>
</comment>
<dbReference type="RefSeq" id="WP_028051820.1">
    <property type="nucleotide sequence ID" value="NZ_ATYG01000009.1"/>
</dbReference>
<comment type="similarity">
    <text evidence="2">Belongs to the AzlC family.</text>
</comment>
<dbReference type="EMBL" id="JACCBS010000002">
    <property type="protein sequence ID" value="NYE57449.1"/>
    <property type="molecule type" value="Genomic_DNA"/>
</dbReference>
<name>A0ABX2R8F4_9THEO</name>
<proteinExistence type="inferred from homology"/>
<feature type="transmembrane region" description="Helical" evidence="8">
    <location>
        <begin position="143"/>
        <end position="161"/>
    </location>
</feature>
<keyword evidence="3" id="KW-0813">Transport</keyword>
<evidence type="ECO:0000256" key="3">
    <source>
        <dbReference type="ARBA" id="ARBA00022448"/>
    </source>
</evidence>
<evidence type="ECO:0000313" key="10">
    <source>
        <dbReference type="Proteomes" id="UP000604066"/>
    </source>
</evidence>
<evidence type="ECO:0000256" key="2">
    <source>
        <dbReference type="ARBA" id="ARBA00010735"/>
    </source>
</evidence>
<keyword evidence="6 8" id="KW-1133">Transmembrane helix</keyword>
<accession>A0ABX2R8F4</accession>
<keyword evidence="4" id="KW-1003">Cell membrane</keyword>
<evidence type="ECO:0000256" key="7">
    <source>
        <dbReference type="ARBA" id="ARBA00023136"/>
    </source>
</evidence>
<sequence length="239" mass="25858">MKAPVDLKAFLLGLKKTTPFMLGLIPFGLAYGIMATQAKLSLGETLLMSLLVFAGSAQFMAVGMIKEGVGIGFIVLSTLLINLRHLLMGLSLAPFLNKLNAKWLYLLAFGLTDEVYGTTIGHYQQEGSYKGNPYFMLGSEAGIYFFWLISSLAGALLGTLIKDPLSWGLDFAMPATFLSIVIGQIKSWQILIVFLIAGILAIAGYLLIPGKWYIILATVTATVLGTILELLTEKRSTAP</sequence>
<evidence type="ECO:0000256" key="5">
    <source>
        <dbReference type="ARBA" id="ARBA00022692"/>
    </source>
</evidence>
<evidence type="ECO:0000256" key="4">
    <source>
        <dbReference type="ARBA" id="ARBA00022475"/>
    </source>
</evidence>
<comment type="subcellular location">
    <subcellularLocation>
        <location evidence="1">Cell membrane</location>
        <topology evidence="1">Multi-pass membrane protein</topology>
    </subcellularLocation>
</comment>
<evidence type="ECO:0000256" key="1">
    <source>
        <dbReference type="ARBA" id="ARBA00004651"/>
    </source>
</evidence>
<evidence type="ECO:0000256" key="6">
    <source>
        <dbReference type="ARBA" id="ARBA00022989"/>
    </source>
</evidence>
<protein>
    <submittedName>
        <fullName evidence="9">4-azaleucine resistance transporter AzlC</fullName>
    </submittedName>
</protein>
<evidence type="ECO:0000256" key="8">
    <source>
        <dbReference type="SAM" id="Phobius"/>
    </source>
</evidence>
<evidence type="ECO:0000313" key="9">
    <source>
        <dbReference type="EMBL" id="NYE57449.1"/>
    </source>
</evidence>
<keyword evidence="7 8" id="KW-0472">Membrane</keyword>
<dbReference type="InterPro" id="IPR011606">
    <property type="entry name" value="Brnchd-chn_aa_trnsp_permease"/>
</dbReference>
<dbReference type="Pfam" id="PF03591">
    <property type="entry name" value="AzlC"/>
    <property type="match status" value="1"/>
</dbReference>